<dbReference type="Proteomes" id="UP001501427">
    <property type="component" value="Unassembled WGS sequence"/>
</dbReference>
<protein>
    <recommendedName>
        <fullName evidence="5">PE-PGRS family protein</fullName>
    </recommendedName>
</protein>
<comment type="caution">
    <text evidence="2">The sequence shown here is derived from an EMBL/GenBank/DDBJ whole genome shotgun (WGS) entry which is preliminary data.</text>
</comment>
<dbReference type="Proteomes" id="UP000549343">
    <property type="component" value="Unassembled WGS sequence"/>
</dbReference>
<dbReference type="Pfam" id="PF19379">
    <property type="entry name" value="DUF5954"/>
    <property type="match status" value="1"/>
</dbReference>
<evidence type="ECO:0000313" key="3">
    <source>
        <dbReference type="Proteomes" id="UP000549343"/>
    </source>
</evidence>
<reference evidence="2 3" key="2">
    <citation type="submission" date="2020-08" db="EMBL/GenBank/DDBJ databases">
        <title>Sequencing the genomes of 1000 actinobacteria strains.</title>
        <authorList>
            <person name="Klenk H.-P."/>
        </authorList>
    </citation>
    <scope>NUCLEOTIDE SEQUENCE [LARGE SCALE GENOMIC DNA]</scope>
    <source>
        <strain evidence="2 3">DSM 44772</strain>
    </source>
</reference>
<keyword evidence="4" id="KW-1185">Reference proteome</keyword>
<dbReference type="InterPro" id="IPR045998">
    <property type="entry name" value="DUF5954"/>
</dbReference>
<dbReference type="RefSeq" id="WP_184883238.1">
    <property type="nucleotide sequence ID" value="NZ_BAAAHD010000048.1"/>
</dbReference>
<gene>
    <name evidence="2" type="ORF">F4557_002954</name>
    <name evidence="1" type="ORF">GCM10009546_48100</name>
</gene>
<evidence type="ECO:0000313" key="1">
    <source>
        <dbReference type="EMBL" id="GAA0580043.1"/>
    </source>
</evidence>
<organism evidence="2 3">
    <name type="scientific">Actinomadura livida</name>
    <dbReference type="NCBI Taxonomy" id="79909"/>
    <lineage>
        <taxon>Bacteria</taxon>
        <taxon>Bacillati</taxon>
        <taxon>Actinomycetota</taxon>
        <taxon>Actinomycetes</taxon>
        <taxon>Streptosporangiales</taxon>
        <taxon>Thermomonosporaceae</taxon>
        <taxon>Actinomadura</taxon>
    </lineage>
</organism>
<dbReference type="EMBL" id="JACHMV010000001">
    <property type="protein sequence ID" value="MBB4774536.1"/>
    <property type="molecule type" value="Genomic_DNA"/>
</dbReference>
<evidence type="ECO:0008006" key="5">
    <source>
        <dbReference type="Google" id="ProtNLM"/>
    </source>
</evidence>
<reference evidence="1" key="3">
    <citation type="submission" date="2023-12" db="EMBL/GenBank/DDBJ databases">
        <authorList>
            <person name="Sun Q."/>
            <person name="Inoue M."/>
        </authorList>
    </citation>
    <scope>NUCLEOTIDE SEQUENCE</scope>
    <source>
        <strain evidence="1">JCM 10667</strain>
    </source>
</reference>
<reference evidence="1 4" key="1">
    <citation type="journal article" date="2019" name="Int. J. Syst. Evol. Microbiol.">
        <title>The Global Catalogue of Microorganisms (GCM) 10K type strain sequencing project: providing services to taxonomists for standard genome sequencing and annotation.</title>
        <authorList>
            <consortium name="The Broad Institute Genomics Platform"/>
            <consortium name="The Broad Institute Genome Sequencing Center for Infectious Disease"/>
            <person name="Wu L."/>
            <person name="Ma J."/>
        </authorList>
    </citation>
    <scope>NUCLEOTIDE SEQUENCE [LARGE SCALE GENOMIC DNA]</scope>
    <source>
        <strain evidence="1 4">JCM 10667</strain>
    </source>
</reference>
<name>A0A7W7ICE8_9ACTN</name>
<evidence type="ECO:0000313" key="2">
    <source>
        <dbReference type="EMBL" id="MBB4774536.1"/>
    </source>
</evidence>
<dbReference type="EMBL" id="BAAAHD010000048">
    <property type="protein sequence ID" value="GAA0580043.1"/>
    <property type="molecule type" value="Genomic_DNA"/>
</dbReference>
<accession>A0A7W7ICE8</accession>
<proteinExistence type="predicted"/>
<evidence type="ECO:0000313" key="4">
    <source>
        <dbReference type="Proteomes" id="UP001501427"/>
    </source>
</evidence>
<dbReference type="AlphaFoldDB" id="A0A7W7ICE8"/>
<sequence>MSFEGMPGHDLINVVRDLEPVAAVRDQEAAERRRAYPGLVPAGPPEFGCAEQAGGAWRTLSLGAAAPSGARAGLAAHLRGIAAGRDPAVGKEMLLLADALDAAREAGGPERNECAAGPLRFRVVRVPGFARFGADGPEPARFTDAEDGRPEHRIDPAAPVGPADAALRLELLGLPPVGGAVPEALRREAASAVRAYPGVVLLPPYFTVMEDRDGQWRPVVRGAGPQGARDALAHHFRVLMPREAPEGGAPPSPGELAEYARAADRIDADGGVEFAACGRLFRIVRVIRALRVGPDGPEPARPSDERA</sequence>